<sequence>MTDTTAVSTLPLGKAINAGLRRALETDPKVVLMGEDIGKLGGVFRITDGLQKDFGGARVVDTPLAESGIIGTAIGLAMRGYRPVCEIQFDGFIYPAFDQIVSQVAKLHFRTGGNVKVPITIRVPYGGGIGAIEHHSESPEGYFAATAGLRVVTCSNASDAYWMIQQAIASDDPVMFFEPKRRYWEKGEVDLDRVPRPLHRAEILVPGTDATLLTYGPLVKTAVQAAHVAAQEGRSIEVIDLRSISPLDMDTIEDSVKRTGRLVVTHEAPVFLGIGAEIAARITERCFYHLEAPVARVGGFTLPYPPSKLEEHYLPDVDRILDAVDRTFAS</sequence>
<dbReference type="CDD" id="cd07036">
    <property type="entry name" value="TPP_PYR_E1-PDHc-beta_like"/>
    <property type="match status" value="1"/>
</dbReference>
<reference evidence="5" key="1">
    <citation type="submission" date="2022-12" db="EMBL/GenBank/DDBJ databases">
        <authorList>
            <person name="Krivoruchko A.V."/>
            <person name="Elkin A."/>
        </authorList>
    </citation>
    <scope>NUCLEOTIDE SEQUENCE</scope>
    <source>
        <strain evidence="5">IEGM 1391</strain>
    </source>
</reference>
<evidence type="ECO:0000313" key="6">
    <source>
        <dbReference type="Proteomes" id="UP001081071"/>
    </source>
</evidence>
<protein>
    <submittedName>
        <fullName evidence="5">Alpha-ketoacid dehydrogenase subunit beta</fullName>
    </submittedName>
</protein>
<evidence type="ECO:0000256" key="2">
    <source>
        <dbReference type="ARBA" id="ARBA00023002"/>
    </source>
</evidence>
<dbReference type="SUPFAM" id="SSF52922">
    <property type="entry name" value="TK C-terminal domain-like"/>
    <property type="match status" value="1"/>
</dbReference>
<keyword evidence="3" id="KW-0786">Thiamine pyrophosphate</keyword>
<accession>A0ABT4MHQ2</accession>
<dbReference type="SUPFAM" id="SSF52518">
    <property type="entry name" value="Thiamin diphosphate-binding fold (THDP-binding)"/>
    <property type="match status" value="1"/>
</dbReference>
<dbReference type="EMBL" id="JAPWIJ010000007">
    <property type="protein sequence ID" value="MCZ4520514.1"/>
    <property type="molecule type" value="Genomic_DNA"/>
</dbReference>
<dbReference type="InterPro" id="IPR005475">
    <property type="entry name" value="Transketolase-like_Pyr-bd"/>
</dbReference>
<dbReference type="Gene3D" id="3.40.50.970">
    <property type="match status" value="1"/>
</dbReference>
<dbReference type="Proteomes" id="UP001081071">
    <property type="component" value="Unassembled WGS sequence"/>
</dbReference>
<comment type="caution">
    <text evidence="5">The sequence shown here is derived from an EMBL/GenBank/DDBJ whole genome shotgun (WGS) entry which is preliminary data.</text>
</comment>
<evidence type="ECO:0000259" key="4">
    <source>
        <dbReference type="SMART" id="SM00861"/>
    </source>
</evidence>
<gene>
    <name evidence="5" type="ORF">O4220_18540</name>
</gene>
<proteinExistence type="predicted"/>
<evidence type="ECO:0000313" key="5">
    <source>
        <dbReference type="EMBL" id="MCZ4520514.1"/>
    </source>
</evidence>
<evidence type="ECO:0000256" key="1">
    <source>
        <dbReference type="ARBA" id="ARBA00001964"/>
    </source>
</evidence>
<dbReference type="SMART" id="SM00861">
    <property type="entry name" value="Transket_pyr"/>
    <property type="match status" value="1"/>
</dbReference>
<dbReference type="PANTHER" id="PTHR43257">
    <property type="entry name" value="PYRUVATE DEHYDROGENASE E1 COMPONENT BETA SUBUNIT"/>
    <property type="match status" value="1"/>
</dbReference>
<keyword evidence="6" id="KW-1185">Reference proteome</keyword>
<dbReference type="Gene3D" id="3.40.50.920">
    <property type="match status" value="1"/>
</dbReference>
<dbReference type="Pfam" id="PF02779">
    <property type="entry name" value="Transket_pyr"/>
    <property type="match status" value="1"/>
</dbReference>
<dbReference type="Pfam" id="PF02780">
    <property type="entry name" value="Transketolase_C"/>
    <property type="match status" value="1"/>
</dbReference>
<dbReference type="InterPro" id="IPR029061">
    <property type="entry name" value="THDP-binding"/>
</dbReference>
<organism evidence="5 6">
    <name type="scientific">Rhodococcus ruber</name>
    <dbReference type="NCBI Taxonomy" id="1830"/>
    <lineage>
        <taxon>Bacteria</taxon>
        <taxon>Bacillati</taxon>
        <taxon>Actinomycetota</taxon>
        <taxon>Actinomycetes</taxon>
        <taxon>Mycobacteriales</taxon>
        <taxon>Nocardiaceae</taxon>
        <taxon>Rhodococcus</taxon>
    </lineage>
</organism>
<name>A0ABT4MHQ2_9NOCA</name>
<dbReference type="InterPro" id="IPR009014">
    <property type="entry name" value="Transketo_C/PFOR_II"/>
</dbReference>
<dbReference type="InterPro" id="IPR033248">
    <property type="entry name" value="Transketolase_C"/>
</dbReference>
<dbReference type="PANTHER" id="PTHR43257:SF2">
    <property type="entry name" value="PYRUVATE DEHYDROGENASE E1 COMPONENT SUBUNIT BETA"/>
    <property type="match status" value="1"/>
</dbReference>
<evidence type="ECO:0000256" key="3">
    <source>
        <dbReference type="ARBA" id="ARBA00023052"/>
    </source>
</evidence>
<keyword evidence="2" id="KW-0560">Oxidoreductase</keyword>
<feature type="domain" description="Transketolase-like pyrimidine-binding" evidence="4">
    <location>
        <begin position="10"/>
        <end position="185"/>
    </location>
</feature>
<comment type="cofactor">
    <cofactor evidence="1">
        <name>thiamine diphosphate</name>
        <dbReference type="ChEBI" id="CHEBI:58937"/>
    </cofactor>
</comment>
<dbReference type="RefSeq" id="WP_269606881.1">
    <property type="nucleotide sequence ID" value="NZ_JAPWIJ010000007.1"/>
</dbReference>